<sequence>MSLMGATVATVLMPATAARATGTVHEVQMLNKHPDSNERMVFHPDIVEAQPGDTIRFVAADPAHNSVSYDDMLPEGAEGWKTRMSQDAEVVVGAEGAYGYYCQPHKALGMVGLILVGDASGNYARLKEARLRAPREKQRWEDIFARADEIVGGTA</sequence>
<dbReference type="EMBL" id="JBHMEC010000028">
    <property type="protein sequence ID" value="MFB9151367.1"/>
    <property type="molecule type" value="Genomic_DNA"/>
</dbReference>
<dbReference type="PRINTS" id="PR00156">
    <property type="entry name" value="COPPERBLUE"/>
</dbReference>
<evidence type="ECO:0000256" key="5">
    <source>
        <dbReference type="ARBA" id="ARBA00022764"/>
    </source>
</evidence>
<dbReference type="InterPro" id="IPR028871">
    <property type="entry name" value="BlueCu_1_BS"/>
</dbReference>
<dbReference type="InterPro" id="IPR001235">
    <property type="entry name" value="Copper_blue_Plastocyanin"/>
</dbReference>
<keyword evidence="4" id="KW-0479">Metal-binding</keyword>
<dbReference type="RefSeq" id="WP_377070961.1">
    <property type="nucleotide sequence ID" value="NZ_JBHMEC010000028.1"/>
</dbReference>
<keyword evidence="3" id="KW-0813">Transport</keyword>
<feature type="signal peptide" evidence="8">
    <location>
        <begin position="1"/>
        <end position="20"/>
    </location>
</feature>
<keyword evidence="5" id="KW-0574">Periplasm</keyword>
<evidence type="ECO:0000259" key="9">
    <source>
        <dbReference type="Pfam" id="PF00127"/>
    </source>
</evidence>
<name>A0ABV5I3U4_9RHOB</name>
<keyword evidence="11" id="KW-1185">Reference proteome</keyword>
<dbReference type="InterPro" id="IPR002386">
    <property type="entry name" value="Amicyanin/Pseudoazurin"/>
</dbReference>
<feature type="domain" description="Blue (type 1) copper" evidence="9">
    <location>
        <begin position="35"/>
        <end position="116"/>
    </location>
</feature>
<feature type="chain" id="PRO_5045965489" evidence="8">
    <location>
        <begin position="21"/>
        <end position="155"/>
    </location>
</feature>
<organism evidence="10 11">
    <name type="scientific">Roseovarius ramblicola</name>
    <dbReference type="NCBI Taxonomy" id="2022336"/>
    <lineage>
        <taxon>Bacteria</taxon>
        <taxon>Pseudomonadati</taxon>
        <taxon>Pseudomonadota</taxon>
        <taxon>Alphaproteobacteria</taxon>
        <taxon>Rhodobacterales</taxon>
        <taxon>Roseobacteraceae</taxon>
        <taxon>Roseovarius</taxon>
    </lineage>
</organism>
<dbReference type="Gene3D" id="2.60.40.420">
    <property type="entry name" value="Cupredoxins - blue copper proteins"/>
    <property type="match status" value="1"/>
</dbReference>
<keyword evidence="8" id="KW-0732">Signal</keyword>
<comment type="cofactor">
    <cofactor evidence="1">
        <name>Cu cation</name>
        <dbReference type="ChEBI" id="CHEBI:23378"/>
    </cofactor>
</comment>
<dbReference type="Proteomes" id="UP001589670">
    <property type="component" value="Unassembled WGS sequence"/>
</dbReference>
<evidence type="ECO:0000256" key="6">
    <source>
        <dbReference type="ARBA" id="ARBA00022982"/>
    </source>
</evidence>
<evidence type="ECO:0000256" key="3">
    <source>
        <dbReference type="ARBA" id="ARBA00022448"/>
    </source>
</evidence>
<reference evidence="10 11" key="1">
    <citation type="submission" date="2024-09" db="EMBL/GenBank/DDBJ databases">
        <authorList>
            <person name="Sun Q."/>
            <person name="Mori K."/>
        </authorList>
    </citation>
    <scope>NUCLEOTIDE SEQUENCE [LARGE SCALE GENOMIC DNA]</scope>
    <source>
        <strain evidence="10 11">CECT 9424</strain>
    </source>
</reference>
<accession>A0ABV5I3U4</accession>
<evidence type="ECO:0000313" key="11">
    <source>
        <dbReference type="Proteomes" id="UP001589670"/>
    </source>
</evidence>
<evidence type="ECO:0000256" key="1">
    <source>
        <dbReference type="ARBA" id="ARBA00001935"/>
    </source>
</evidence>
<evidence type="ECO:0000256" key="4">
    <source>
        <dbReference type="ARBA" id="ARBA00022723"/>
    </source>
</evidence>
<evidence type="ECO:0000313" key="10">
    <source>
        <dbReference type="EMBL" id="MFB9151367.1"/>
    </source>
</evidence>
<protein>
    <submittedName>
        <fullName evidence="10">Plastocyanin/azurin family copper-binding protein</fullName>
    </submittedName>
</protein>
<dbReference type="SUPFAM" id="SSF49503">
    <property type="entry name" value="Cupredoxins"/>
    <property type="match status" value="1"/>
</dbReference>
<evidence type="ECO:0000256" key="7">
    <source>
        <dbReference type="ARBA" id="ARBA00023008"/>
    </source>
</evidence>
<keyword evidence="7" id="KW-0186">Copper</keyword>
<dbReference type="InterPro" id="IPR000923">
    <property type="entry name" value="BlueCu_1"/>
</dbReference>
<proteinExistence type="predicted"/>
<evidence type="ECO:0000256" key="2">
    <source>
        <dbReference type="ARBA" id="ARBA00004418"/>
    </source>
</evidence>
<comment type="caution">
    <text evidence="10">The sequence shown here is derived from an EMBL/GenBank/DDBJ whole genome shotgun (WGS) entry which is preliminary data.</text>
</comment>
<gene>
    <name evidence="10" type="ORF">ACFFU4_16565</name>
</gene>
<dbReference type="PRINTS" id="PR00155">
    <property type="entry name" value="AMICYANIN"/>
</dbReference>
<dbReference type="PROSITE" id="PS00196">
    <property type="entry name" value="COPPER_BLUE"/>
    <property type="match status" value="1"/>
</dbReference>
<evidence type="ECO:0000256" key="8">
    <source>
        <dbReference type="SAM" id="SignalP"/>
    </source>
</evidence>
<comment type="subcellular location">
    <subcellularLocation>
        <location evidence="2">Periplasm</location>
    </subcellularLocation>
</comment>
<keyword evidence="6" id="KW-0249">Electron transport</keyword>
<dbReference type="InterPro" id="IPR008972">
    <property type="entry name" value="Cupredoxin"/>
</dbReference>
<dbReference type="Pfam" id="PF00127">
    <property type="entry name" value="Copper-bind"/>
    <property type="match status" value="1"/>
</dbReference>